<name>A0ABT8I147_9BACL</name>
<proteinExistence type="predicted"/>
<evidence type="ECO:0000313" key="2">
    <source>
        <dbReference type="Proteomes" id="UP001172721"/>
    </source>
</evidence>
<dbReference type="Proteomes" id="UP001172721">
    <property type="component" value="Unassembled WGS sequence"/>
</dbReference>
<evidence type="ECO:0000313" key="1">
    <source>
        <dbReference type="EMBL" id="MDN4526741.1"/>
    </source>
</evidence>
<protein>
    <submittedName>
        <fullName evidence="1">Nucleotidyltransferase family protein</fullName>
    </submittedName>
</protein>
<organism evidence="1 2">
    <name type="scientific">Fictibacillus fluitans</name>
    <dbReference type="NCBI Taxonomy" id="3058422"/>
    <lineage>
        <taxon>Bacteria</taxon>
        <taxon>Bacillati</taxon>
        <taxon>Bacillota</taxon>
        <taxon>Bacilli</taxon>
        <taxon>Bacillales</taxon>
        <taxon>Fictibacillaceae</taxon>
        <taxon>Fictibacillus</taxon>
    </lineage>
</organism>
<dbReference type="InterPro" id="IPR039498">
    <property type="entry name" value="NTP_transf_5"/>
</dbReference>
<keyword evidence="2" id="KW-1185">Reference proteome</keyword>
<gene>
    <name evidence="1" type="ORF">QYB97_19830</name>
</gene>
<sequence>MSKEAGLDKREIPGELTVILEMIQEDQSARKLEHFEKLDWEKFVQFAMHHKLYPLLCKNMPEGIPEQSAEKMQSHYKWNVFNMLKLCGEMDLVNQLFMQNSIKMIVLKGPVLGEDLYGDISLRTSSDLDVLIPMENLGQAEGILEKLGYQKDDYILTVLNDWKWRHHHITFIHPEKNIKIELHWRLNPGPAKEPSFVDLWARRRKSTLSISEIYILGKEDLFLFLTTHGARHGWSRLRWLADIDMLARQNINWENTIELMDKYSYKHIGGQALLLSANFFYTPILKEMEPFFRGNRPGKLAKDTLFYLKKMVSLHNEPLPPDVASYHKKYLISIMSVHQKILHILSLLYPFYTDVETLPLPRILHVLYFPLRPFLCAWRKTRKQALF</sequence>
<dbReference type="Pfam" id="PF14907">
    <property type="entry name" value="NTP_transf_5"/>
    <property type="match status" value="1"/>
</dbReference>
<accession>A0ABT8I147</accession>
<dbReference type="RefSeq" id="WP_301167759.1">
    <property type="nucleotide sequence ID" value="NZ_JAUHTR010000014.1"/>
</dbReference>
<reference evidence="1" key="1">
    <citation type="submission" date="2023-07" db="EMBL/GenBank/DDBJ databases">
        <title>Fictibacillus sp. isolated from freshwater pond.</title>
        <authorList>
            <person name="Kirdat K."/>
            <person name="Bhat A."/>
            <person name="Mourya A."/>
            <person name="Yadav A."/>
        </authorList>
    </citation>
    <scope>NUCLEOTIDE SEQUENCE</scope>
    <source>
        <strain evidence="1">NE201</strain>
    </source>
</reference>
<dbReference type="EMBL" id="JAUHTR010000014">
    <property type="protein sequence ID" value="MDN4526741.1"/>
    <property type="molecule type" value="Genomic_DNA"/>
</dbReference>
<comment type="caution">
    <text evidence="1">The sequence shown here is derived from an EMBL/GenBank/DDBJ whole genome shotgun (WGS) entry which is preliminary data.</text>
</comment>